<reference evidence="3 4" key="1">
    <citation type="submission" date="2019-11" db="EMBL/GenBank/DDBJ databases">
        <authorList>
            <person name="Cao P."/>
        </authorList>
    </citation>
    <scope>NUCLEOTIDE SEQUENCE [LARGE SCALE GENOMIC DNA]</scope>
    <source>
        <strain evidence="3 4">NEAU-AAG5</strain>
    </source>
</reference>
<evidence type="ECO:0000256" key="1">
    <source>
        <dbReference type="SAM" id="MobiDB-lite"/>
    </source>
</evidence>
<gene>
    <name evidence="3" type="ORF">GNZ18_21830</name>
</gene>
<protein>
    <submittedName>
        <fullName evidence="3">Uncharacterized protein</fullName>
    </submittedName>
</protein>
<feature type="region of interest" description="Disordered" evidence="1">
    <location>
        <begin position="148"/>
        <end position="222"/>
    </location>
</feature>
<feature type="compositionally biased region" description="Basic and acidic residues" evidence="1">
    <location>
        <begin position="210"/>
        <end position="222"/>
    </location>
</feature>
<dbReference type="EMBL" id="WOFH01000007">
    <property type="protein sequence ID" value="MUN39218.1"/>
    <property type="molecule type" value="Genomic_DNA"/>
</dbReference>
<keyword evidence="2" id="KW-0472">Membrane</keyword>
<dbReference type="AlphaFoldDB" id="A0A7K1L457"/>
<feature type="transmembrane region" description="Helical" evidence="2">
    <location>
        <begin position="12"/>
        <end position="33"/>
    </location>
</feature>
<proteinExistence type="predicted"/>
<dbReference type="RefSeq" id="WP_156218367.1">
    <property type="nucleotide sequence ID" value="NZ_WOFH01000007.1"/>
</dbReference>
<keyword evidence="2" id="KW-1133">Transmembrane helix</keyword>
<evidence type="ECO:0000313" key="4">
    <source>
        <dbReference type="Proteomes" id="UP000432015"/>
    </source>
</evidence>
<sequence>MAGTMRVPRGRGALGGVLLVLLGTWGGLLPFVGPYLDFGFAPDDAWVYDSDRLQLSVAPGAATALGGLVVLVTASRVLAVLGAWLAVLGGAWFAVGGPVAALWDVPGVGAPLGTEQGRRVAEQLAGFTGLGVAVVLVAALTLGRFTVRGAPPAGSERDEEERPSSGTTQPLVYGRYARETPPPSLGTRPAPPPGPPGSQEPPGLTGFPPRDQRVAGDRREDR</sequence>
<keyword evidence="2" id="KW-0812">Transmembrane</keyword>
<accession>A0A7K1L457</accession>
<feature type="compositionally biased region" description="Pro residues" evidence="1">
    <location>
        <begin position="180"/>
        <end position="199"/>
    </location>
</feature>
<dbReference type="Proteomes" id="UP000432015">
    <property type="component" value="Unassembled WGS sequence"/>
</dbReference>
<evidence type="ECO:0000256" key="2">
    <source>
        <dbReference type="SAM" id="Phobius"/>
    </source>
</evidence>
<evidence type="ECO:0000313" key="3">
    <source>
        <dbReference type="EMBL" id="MUN39218.1"/>
    </source>
</evidence>
<comment type="caution">
    <text evidence="3">The sequence shown here is derived from an EMBL/GenBank/DDBJ whole genome shotgun (WGS) entry which is preliminary data.</text>
</comment>
<feature type="transmembrane region" description="Helical" evidence="2">
    <location>
        <begin position="53"/>
        <end position="74"/>
    </location>
</feature>
<name>A0A7K1L457_9ACTN</name>
<keyword evidence="4" id="KW-1185">Reference proteome</keyword>
<feature type="transmembrane region" description="Helical" evidence="2">
    <location>
        <begin position="123"/>
        <end position="142"/>
    </location>
</feature>
<organism evidence="3 4">
    <name type="scientific">Actinomadura litoris</name>
    <dbReference type="NCBI Taxonomy" id="2678616"/>
    <lineage>
        <taxon>Bacteria</taxon>
        <taxon>Bacillati</taxon>
        <taxon>Actinomycetota</taxon>
        <taxon>Actinomycetes</taxon>
        <taxon>Streptosporangiales</taxon>
        <taxon>Thermomonosporaceae</taxon>
        <taxon>Actinomadura</taxon>
    </lineage>
</organism>
<feature type="transmembrane region" description="Helical" evidence="2">
    <location>
        <begin position="81"/>
        <end position="103"/>
    </location>
</feature>